<dbReference type="InterPro" id="IPR002083">
    <property type="entry name" value="MATH/TRAF_dom"/>
</dbReference>
<protein>
    <submittedName>
        <fullName evidence="2">Ubiquitin carboxyl-terminal hydrolase 13</fullName>
    </submittedName>
</protein>
<dbReference type="EMBL" id="JACGWJ010000006">
    <property type="protein sequence ID" value="KAL0413864.1"/>
    <property type="molecule type" value="Genomic_DNA"/>
</dbReference>
<sequence length="149" mass="16968">MERREAHPSHFLLKIESVSLLLDGTDEKYESMEFQAGDHKWRIDLYPKGNGEGKGNSVSVYLNSVDAKSSAHNKKVKANFSLCIKNQVNDKHKEHHASDHWFSSSTFDWGWPRFIPLDDLNDPIKGFLVKDLCTIEVEILVKAVSCVPK</sequence>
<proteinExistence type="predicted"/>
<comment type="caution">
    <text evidence="2">The sequence shown here is derived from an EMBL/GenBank/DDBJ whole genome shotgun (WGS) entry which is preliminary data.</text>
</comment>
<dbReference type="AlphaFoldDB" id="A0AAW2UAD7"/>
<dbReference type="GO" id="GO:0016787">
    <property type="term" value="F:hydrolase activity"/>
    <property type="evidence" value="ECO:0007669"/>
    <property type="project" value="UniProtKB-KW"/>
</dbReference>
<accession>A0AAW2UAD7</accession>
<evidence type="ECO:0000259" key="1">
    <source>
        <dbReference type="PROSITE" id="PS50144"/>
    </source>
</evidence>
<keyword evidence="2" id="KW-0378">Hydrolase</keyword>
<organism evidence="2">
    <name type="scientific">Sesamum radiatum</name>
    <name type="common">Black benniseed</name>
    <dbReference type="NCBI Taxonomy" id="300843"/>
    <lineage>
        <taxon>Eukaryota</taxon>
        <taxon>Viridiplantae</taxon>
        <taxon>Streptophyta</taxon>
        <taxon>Embryophyta</taxon>
        <taxon>Tracheophyta</taxon>
        <taxon>Spermatophyta</taxon>
        <taxon>Magnoliopsida</taxon>
        <taxon>eudicotyledons</taxon>
        <taxon>Gunneridae</taxon>
        <taxon>Pentapetalae</taxon>
        <taxon>asterids</taxon>
        <taxon>lamiids</taxon>
        <taxon>Lamiales</taxon>
        <taxon>Pedaliaceae</taxon>
        <taxon>Sesamum</taxon>
    </lineage>
</organism>
<gene>
    <name evidence="2" type="ORF">Sradi_1588100</name>
</gene>
<dbReference type="PANTHER" id="PTHR46162:SF20">
    <property type="entry name" value="UBIQUITIN CARBOXYL-TERMINAL HYDROLASE 7-LIKE ISOFORM X1"/>
    <property type="match status" value="1"/>
</dbReference>
<reference evidence="2" key="1">
    <citation type="submission" date="2020-06" db="EMBL/GenBank/DDBJ databases">
        <authorList>
            <person name="Li T."/>
            <person name="Hu X."/>
            <person name="Zhang T."/>
            <person name="Song X."/>
            <person name="Zhang H."/>
            <person name="Dai N."/>
            <person name="Sheng W."/>
            <person name="Hou X."/>
            <person name="Wei L."/>
        </authorList>
    </citation>
    <scope>NUCLEOTIDE SEQUENCE</scope>
    <source>
        <strain evidence="2">G02</strain>
        <tissue evidence="2">Leaf</tissue>
    </source>
</reference>
<dbReference type="SUPFAM" id="SSF49599">
    <property type="entry name" value="TRAF domain-like"/>
    <property type="match status" value="1"/>
</dbReference>
<dbReference type="Pfam" id="PF22486">
    <property type="entry name" value="MATH_2"/>
    <property type="match status" value="1"/>
</dbReference>
<dbReference type="PROSITE" id="PS50144">
    <property type="entry name" value="MATH"/>
    <property type="match status" value="1"/>
</dbReference>
<dbReference type="CDD" id="cd00121">
    <property type="entry name" value="MATH"/>
    <property type="match status" value="1"/>
</dbReference>
<dbReference type="PANTHER" id="PTHR46162">
    <property type="entry name" value="TRAF-LIKE FAMILY PROTEIN"/>
    <property type="match status" value="1"/>
</dbReference>
<feature type="domain" description="MATH" evidence="1">
    <location>
        <begin position="8"/>
        <end position="139"/>
    </location>
</feature>
<dbReference type="Gene3D" id="2.60.210.10">
    <property type="entry name" value="Apoptosis, Tumor Necrosis Factor Receptor Associated Protein 2, Chain A"/>
    <property type="match status" value="1"/>
</dbReference>
<dbReference type="SMART" id="SM00061">
    <property type="entry name" value="MATH"/>
    <property type="match status" value="1"/>
</dbReference>
<name>A0AAW2UAD7_SESRA</name>
<dbReference type="InterPro" id="IPR008974">
    <property type="entry name" value="TRAF-like"/>
</dbReference>
<reference evidence="2" key="2">
    <citation type="journal article" date="2024" name="Plant">
        <title>Genomic evolution and insights into agronomic trait innovations of Sesamum species.</title>
        <authorList>
            <person name="Miao H."/>
            <person name="Wang L."/>
            <person name="Qu L."/>
            <person name="Liu H."/>
            <person name="Sun Y."/>
            <person name="Le M."/>
            <person name="Wang Q."/>
            <person name="Wei S."/>
            <person name="Zheng Y."/>
            <person name="Lin W."/>
            <person name="Duan Y."/>
            <person name="Cao H."/>
            <person name="Xiong S."/>
            <person name="Wang X."/>
            <person name="Wei L."/>
            <person name="Li C."/>
            <person name="Ma Q."/>
            <person name="Ju M."/>
            <person name="Zhao R."/>
            <person name="Li G."/>
            <person name="Mu C."/>
            <person name="Tian Q."/>
            <person name="Mei H."/>
            <person name="Zhang T."/>
            <person name="Gao T."/>
            <person name="Zhang H."/>
        </authorList>
    </citation>
    <scope>NUCLEOTIDE SEQUENCE</scope>
    <source>
        <strain evidence="2">G02</strain>
    </source>
</reference>
<evidence type="ECO:0000313" key="2">
    <source>
        <dbReference type="EMBL" id="KAL0413864.1"/>
    </source>
</evidence>